<feature type="domain" description="Enhancer of polycomb-like N-terminal" evidence="8">
    <location>
        <begin position="474"/>
        <end position="559"/>
    </location>
</feature>
<accession>A0A059CP08</accession>
<feature type="compositionally biased region" description="Low complexity" evidence="7">
    <location>
        <begin position="340"/>
        <end position="351"/>
    </location>
</feature>
<dbReference type="EMBL" id="KK198755">
    <property type="protein sequence ID" value="KCW80208.1"/>
    <property type="molecule type" value="Genomic_DNA"/>
</dbReference>
<comment type="subcellular location">
    <subcellularLocation>
        <location evidence="1 6">Nucleus</location>
    </subcellularLocation>
</comment>
<keyword evidence="5 6" id="KW-0539">Nucleus</keyword>
<name>A0A059CP08_EUCGR</name>
<evidence type="ECO:0000259" key="8">
    <source>
        <dbReference type="Pfam" id="PF10513"/>
    </source>
</evidence>
<proteinExistence type="inferred from homology"/>
<evidence type="ECO:0000256" key="3">
    <source>
        <dbReference type="ARBA" id="ARBA00023015"/>
    </source>
</evidence>
<feature type="region of interest" description="Disordered" evidence="7">
    <location>
        <begin position="312"/>
        <end position="374"/>
    </location>
</feature>
<comment type="similarity">
    <text evidence="2 6">Belongs to the enhancer of polycomb family.</text>
</comment>
<feature type="compositionally biased region" description="Polar residues" evidence="7">
    <location>
        <begin position="778"/>
        <end position="793"/>
    </location>
</feature>
<dbReference type="PANTHER" id="PTHR14898">
    <property type="entry name" value="ENHANCER OF POLYCOMB"/>
    <property type="match status" value="1"/>
</dbReference>
<feature type="compositionally biased region" description="Polar residues" evidence="7">
    <location>
        <begin position="312"/>
        <end position="328"/>
    </location>
</feature>
<evidence type="ECO:0000256" key="6">
    <source>
        <dbReference type="RuleBase" id="RU361124"/>
    </source>
</evidence>
<dbReference type="Pfam" id="PF10513">
    <property type="entry name" value="EPL1"/>
    <property type="match status" value="1"/>
</dbReference>
<organism evidence="9">
    <name type="scientific">Eucalyptus grandis</name>
    <name type="common">Flooded gum</name>
    <dbReference type="NCBI Taxonomy" id="71139"/>
    <lineage>
        <taxon>Eukaryota</taxon>
        <taxon>Viridiplantae</taxon>
        <taxon>Streptophyta</taxon>
        <taxon>Embryophyta</taxon>
        <taxon>Tracheophyta</taxon>
        <taxon>Spermatophyta</taxon>
        <taxon>Magnoliopsida</taxon>
        <taxon>eudicotyledons</taxon>
        <taxon>Gunneridae</taxon>
        <taxon>Pentapetalae</taxon>
        <taxon>rosids</taxon>
        <taxon>malvids</taxon>
        <taxon>Myrtales</taxon>
        <taxon>Myrtaceae</taxon>
        <taxon>Myrtoideae</taxon>
        <taxon>Eucalypteae</taxon>
        <taxon>Eucalyptus</taxon>
    </lineage>
</organism>
<dbReference type="InParanoid" id="A0A059CP08"/>
<dbReference type="InterPro" id="IPR024943">
    <property type="entry name" value="Enhancer_polycomb"/>
</dbReference>
<evidence type="ECO:0000256" key="1">
    <source>
        <dbReference type="ARBA" id="ARBA00004123"/>
    </source>
</evidence>
<keyword evidence="3 6" id="KW-0805">Transcription regulation</keyword>
<reference evidence="9" key="1">
    <citation type="submission" date="2013-07" db="EMBL/GenBank/DDBJ databases">
        <title>The genome of Eucalyptus grandis.</title>
        <authorList>
            <person name="Schmutz J."/>
            <person name="Hayes R."/>
            <person name="Myburg A."/>
            <person name="Tuskan G."/>
            <person name="Grattapaglia D."/>
            <person name="Rokhsar D.S."/>
        </authorList>
    </citation>
    <scope>NUCLEOTIDE SEQUENCE</scope>
    <source>
        <tissue evidence="9">Leaf extractions</tissue>
    </source>
</reference>
<dbReference type="GO" id="GO:0035267">
    <property type="term" value="C:NuA4 histone acetyltransferase complex"/>
    <property type="evidence" value="ECO:0007669"/>
    <property type="project" value="InterPro"/>
</dbReference>
<keyword evidence="4 6" id="KW-0804">Transcription</keyword>
<evidence type="ECO:0000256" key="2">
    <source>
        <dbReference type="ARBA" id="ARBA00008035"/>
    </source>
</evidence>
<sequence>MAYGSRELATFVSHQVKASRVIGEGFSNEEVKFVSLRSPITSVRFKFSSVQGCESQLVFGYYNFLRLKRSKRLCLESIPRENCLLVEKLSPSECTYSALQNGDVPLLAPAVLDSSREGLQKLTGEAMRPSGVSRDNDDINGGNSSGSDAEYKKLLPFALSFSAAPTFFLRLHLKLLMNHSVSKISIVELNQEKSTETASILAQSNIAIDDCSKNDVGFHTSQEAPSRESPCDRYLHCAKDDQAVQLVVCGGADLRTPEDNQSSDLHAGRIHSGTAVVGDEVGQVQEGQGNYAASEKMSRPLLDGERITNGACSSLNDAKSDGSLNSFGNGPKKPRTHVTYSYPSGASGSSSKPQQGLIPHKRIRKPNEKRASDVARVPQRNWELLSCHANLLITVGDKGWRESGAEVNEWNLAVKVSGTTKYSHKAHQFLQPGSTNRYKHAKMWREGKEWTLEFSDRSQWALFKEMHEECYNRNFRAASVKNIPIPGVRVLSFRSSAIYCQQVETDIEMALNPSRVLYDMDSDDERWISSRQSSSDVNDNGYGHISVEMFERTMDMFEKKAHALQRDHFTSEEMDDLKLGAGPVVRGLYEHWRQKRQKKGMPLIRHLQLKEWELALNKGNSAASDGCQKASAAERPPMFAFCMKPRGLSKQRSQKRFSVTGQSNGFHGDQDSFHAFGRRLNGPSFGDDRAIYLGHNYGHADNSQMAQTSPLGYSPRDVPGQGCFPIGNDGFNRNYPPRLQRYKSKKSGAVASPRHSQVVTAYSRGATGSNKNTHHWNSHQQFSSEGSQRPSSEQWDRMDMDEYKLLDASGAARYASNLAKLKRERAQRLLCKADVAVHRAVVALMTAEAMKASSEDRKDDG</sequence>
<evidence type="ECO:0000256" key="4">
    <source>
        <dbReference type="ARBA" id="ARBA00023163"/>
    </source>
</evidence>
<dbReference type="GO" id="GO:0006357">
    <property type="term" value="P:regulation of transcription by RNA polymerase II"/>
    <property type="evidence" value="ECO:0000318"/>
    <property type="project" value="GO_Central"/>
</dbReference>
<dbReference type="GO" id="GO:0032777">
    <property type="term" value="C:piccolo histone acetyltransferase complex"/>
    <property type="evidence" value="ECO:0000318"/>
    <property type="project" value="GO_Central"/>
</dbReference>
<protein>
    <recommendedName>
        <fullName evidence="6">Enhancer of polycomb-like protein</fullName>
    </recommendedName>
</protein>
<dbReference type="AlphaFoldDB" id="A0A059CP08"/>
<evidence type="ECO:0000313" key="9">
    <source>
        <dbReference type="EMBL" id="KCW80208.1"/>
    </source>
</evidence>
<dbReference type="FunCoup" id="A0A059CP08">
    <property type="interactions" value="2011"/>
</dbReference>
<dbReference type="STRING" id="71139.A0A059CP08"/>
<evidence type="ECO:0000256" key="7">
    <source>
        <dbReference type="SAM" id="MobiDB-lite"/>
    </source>
</evidence>
<feature type="region of interest" description="Disordered" evidence="7">
    <location>
        <begin position="765"/>
        <end position="794"/>
    </location>
</feature>
<dbReference type="InterPro" id="IPR019542">
    <property type="entry name" value="Enhancer_polycomb-like_N"/>
</dbReference>
<dbReference type="GO" id="GO:0005634">
    <property type="term" value="C:nucleus"/>
    <property type="evidence" value="ECO:0007669"/>
    <property type="project" value="UniProtKB-SubCell"/>
</dbReference>
<evidence type="ECO:0000256" key="5">
    <source>
        <dbReference type="ARBA" id="ARBA00023242"/>
    </source>
</evidence>
<dbReference type="Gramene" id="KCW80208">
    <property type="protein sequence ID" value="KCW80208"/>
    <property type="gene ID" value="EUGRSUZ_C01559"/>
</dbReference>
<gene>
    <name evidence="9" type="ORF">EUGRSUZ_C01559</name>
</gene>